<evidence type="ECO:0008006" key="2">
    <source>
        <dbReference type="Google" id="ProtNLM"/>
    </source>
</evidence>
<comment type="caution">
    <text evidence="1">The sequence shown here is derived from an EMBL/GenBank/DDBJ whole genome shotgun (WGS) entry which is preliminary data.</text>
</comment>
<dbReference type="Pfam" id="PF07233">
    <property type="entry name" value="DUF1425"/>
    <property type="match status" value="1"/>
</dbReference>
<accession>A0A645FE79</accession>
<name>A0A645FE79_9ZZZZ</name>
<dbReference type="InterPro" id="IPR038483">
    <property type="entry name" value="YcfL-like_sf"/>
</dbReference>
<protein>
    <recommendedName>
        <fullName evidence="2">DUF1425 domain-containing protein</fullName>
    </recommendedName>
</protein>
<dbReference type="Gene3D" id="2.60.40.3230">
    <property type="match status" value="1"/>
</dbReference>
<evidence type="ECO:0000313" key="1">
    <source>
        <dbReference type="EMBL" id="MPN12280.1"/>
    </source>
</evidence>
<dbReference type="PROSITE" id="PS51257">
    <property type="entry name" value="PROKAR_LIPOPROTEIN"/>
    <property type="match status" value="1"/>
</dbReference>
<gene>
    <name evidence="1" type="ORF">SDC9_159596</name>
</gene>
<organism evidence="1">
    <name type="scientific">bioreactor metagenome</name>
    <dbReference type="NCBI Taxonomy" id="1076179"/>
    <lineage>
        <taxon>unclassified sequences</taxon>
        <taxon>metagenomes</taxon>
        <taxon>ecological metagenomes</taxon>
    </lineage>
</organism>
<dbReference type="InterPro" id="IPR010824">
    <property type="entry name" value="DUF1425"/>
</dbReference>
<dbReference type="AlphaFoldDB" id="A0A645FE79"/>
<proteinExistence type="predicted"/>
<sequence length="153" mass="16713">MSGKQWVGAALVLAAGAICGCQNTVNTVENAERHAANSSISNRRYVTDIFLQDRLLLRSVDAVPGASGLLTVQVAAVNARTGVFSQFWSGLTGENPYNVDYKFVWLDQNGIVMDTPLSIWRTVTVYPGEPVYFKAVAPNAQCRDFILNVKESK</sequence>
<dbReference type="EMBL" id="VSSQ01058601">
    <property type="protein sequence ID" value="MPN12280.1"/>
    <property type="molecule type" value="Genomic_DNA"/>
</dbReference>
<reference evidence="1" key="1">
    <citation type="submission" date="2019-08" db="EMBL/GenBank/DDBJ databases">
        <authorList>
            <person name="Kucharzyk K."/>
            <person name="Murdoch R.W."/>
            <person name="Higgins S."/>
            <person name="Loffler F."/>
        </authorList>
    </citation>
    <scope>NUCLEOTIDE SEQUENCE</scope>
</reference>
<dbReference type="CDD" id="cd09030">
    <property type="entry name" value="DUF1425"/>
    <property type="match status" value="1"/>
</dbReference>